<evidence type="ECO:0000256" key="6">
    <source>
        <dbReference type="ARBA" id="ARBA00034078"/>
    </source>
</evidence>
<dbReference type="EMBL" id="CP000774">
    <property type="protein sequence ID" value="ABS64132.1"/>
    <property type="molecule type" value="Genomic_DNA"/>
</dbReference>
<dbReference type="GO" id="GO:0009055">
    <property type="term" value="F:electron transfer activity"/>
    <property type="evidence" value="ECO:0007669"/>
    <property type="project" value="TreeGrafter"/>
</dbReference>
<dbReference type="InterPro" id="IPR012675">
    <property type="entry name" value="Beta-grasp_dom_sf"/>
</dbReference>
<dbReference type="Proteomes" id="UP000006377">
    <property type="component" value="Chromosome"/>
</dbReference>
<keyword evidence="4" id="KW-0408">Iron</keyword>
<evidence type="ECO:0000256" key="3">
    <source>
        <dbReference type="ARBA" id="ARBA00022723"/>
    </source>
</evidence>
<dbReference type="STRING" id="402881.Plav_2523"/>
<evidence type="ECO:0000313" key="9">
    <source>
        <dbReference type="Proteomes" id="UP000006377"/>
    </source>
</evidence>
<dbReference type="PROSITE" id="PS51085">
    <property type="entry name" value="2FE2S_FER_2"/>
    <property type="match status" value="1"/>
</dbReference>
<feature type="domain" description="2Fe-2S ferredoxin-type" evidence="7">
    <location>
        <begin position="1"/>
        <end position="102"/>
    </location>
</feature>
<dbReference type="Pfam" id="PF00111">
    <property type="entry name" value="Fer2"/>
    <property type="match status" value="1"/>
</dbReference>
<dbReference type="GO" id="GO:0140647">
    <property type="term" value="P:P450-containing electron transport chain"/>
    <property type="evidence" value="ECO:0007669"/>
    <property type="project" value="InterPro"/>
</dbReference>
<evidence type="ECO:0000256" key="1">
    <source>
        <dbReference type="ARBA" id="ARBA00010914"/>
    </source>
</evidence>
<dbReference type="InterPro" id="IPR001041">
    <property type="entry name" value="2Fe-2S_ferredoxin-type"/>
</dbReference>
<dbReference type="RefSeq" id="WP_012111443.1">
    <property type="nucleotide sequence ID" value="NC_009719.1"/>
</dbReference>
<accession>A7HW49</accession>
<evidence type="ECO:0000313" key="8">
    <source>
        <dbReference type="EMBL" id="ABS64132.1"/>
    </source>
</evidence>
<dbReference type="Gene3D" id="3.10.20.30">
    <property type="match status" value="1"/>
</dbReference>
<dbReference type="SUPFAM" id="SSF54292">
    <property type="entry name" value="2Fe-2S ferredoxin-like"/>
    <property type="match status" value="1"/>
</dbReference>
<dbReference type="KEGG" id="pla:Plav_2523"/>
<sequence>MRIILIDTEGVEHTLEAAEGWRVMEIIRDYGFPIVAECGGACACGTCQVEVDPDWAAKLHEPREEELDMLDQNYGGEWSRLSCQLLMNAKLDGLRVRLADIAIRKAA</sequence>
<keyword evidence="5" id="KW-0411">Iron-sulfur</keyword>
<dbReference type="InterPro" id="IPR036010">
    <property type="entry name" value="2Fe-2S_ferredoxin-like_sf"/>
</dbReference>
<dbReference type="GO" id="GO:0051537">
    <property type="term" value="F:2 iron, 2 sulfur cluster binding"/>
    <property type="evidence" value="ECO:0007669"/>
    <property type="project" value="UniProtKB-KW"/>
</dbReference>
<dbReference type="OrthoDB" id="9799640at2"/>
<evidence type="ECO:0000259" key="7">
    <source>
        <dbReference type="PROSITE" id="PS51085"/>
    </source>
</evidence>
<comment type="cofactor">
    <cofactor evidence="6">
        <name>[2Fe-2S] cluster</name>
        <dbReference type="ChEBI" id="CHEBI:190135"/>
    </cofactor>
</comment>
<dbReference type="PANTHER" id="PTHR23426:SF65">
    <property type="entry name" value="FERREDOXIN-2, MITOCHONDRIAL"/>
    <property type="match status" value="1"/>
</dbReference>
<dbReference type="eggNOG" id="COG0633">
    <property type="taxonomic scope" value="Bacteria"/>
</dbReference>
<gene>
    <name evidence="8" type="ordered locus">Plav_2523</name>
</gene>
<dbReference type="GO" id="GO:0046872">
    <property type="term" value="F:metal ion binding"/>
    <property type="evidence" value="ECO:0007669"/>
    <property type="project" value="UniProtKB-KW"/>
</dbReference>
<dbReference type="PANTHER" id="PTHR23426">
    <property type="entry name" value="FERREDOXIN/ADRENODOXIN"/>
    <property type="match status" value="1"/>
</dbReference>
<organism evidence="8 9">
    <name type="scientific">Parvibaculum lavamentivorans (strain DS-1 / DSM 13023 / NCIMB 13966)</name>
    <dbReference type="NCBI Taxonomy" id="402881"/>
    <lineage>
        <taxon>Bacteria</taxon>
        <taxon>Pseudomonadati</taxon>
        <taxon>Pseudomonadota</taxon>
        <taxon>Alphaproteobacteria</taxon>
        <taxon>Hyphomicrobiales</taxon>
        <taxon>Parvibaculaceae</taxon>
        <taxon>Parvibaculum</taxon>
    </lineage>
</organism>
<keyword evidence="2" id="KW-0001">2Fe-2S</keyword>
<evidence type="ECO:0000256" key="5">
    <source>
        <dbReference type="ARBA" id="ARBA00023014"/>
    </source>
</evidence>
<reference evidence="8 9" key="1">
    <citation type="journal article" date="2011" name="Stand. Genomic Sci.">
        <title>Complete genome sequence of Parvibaculum lavamentivorans type strain (DS-1(T)).</title>
        <authorList>
            <person name="Schleheck D."/>
            <person name="Weiss M."/>
            <person name="Pitluck S."/>
            <person name="Bruce D."/>
            <person name="Land M.L."/>
            <person name="Han S."/>
            <person name="Saunders E."/>
            <person name="Tapia R."/>
            <person name="Detter C."/>
            <person name="Brettin T."/>
            <person name="Han J."/>
            <person name="Woyke T."/>
            <person name="Goodwin L."/>
            <person name="Pennacchio L."/>
            <person name="Nolan M."/>
            <person name="Cook A.M."/>
            <person name="Kjelleberg S."/>
            <person name="Thomas T."/>
        </authorList>
    </citation>
    <scope>NUCLEOTIDE SEQUENCE [LARGE SCALE GENOMIC DNA]</scope>
    <source>
        <strain evidence="9">DS-1 / DSM 13023 / NCIMB 13966</strain>
    </source>
</reference>
<comment type="similarity">
    <text evidence="1">Belongs to the adrenodoxin/putidaredoxin family.</text>
</comment>
<evidence type="ECO:0000256" key="4">
    <source>
        <dbReference type="ARBA" id="ARBA00023004"/>
    </source>
</evidence>
<proteinExistence type="inferred from homology"/>
<keyword evidence="3" id="KW-0479">Metal-binding</keyword>
<dbReference type="AlphaFoldDB" id="A7HW49"/>
<evidence type="ECO:0000256" key="2">
    <source>
        <dbReference type="ARBA" id="ARBA00022714"/>
    </source>
</evidence>
<dbReference type="CDD" id="cd00207">
    <property type="entry name" value="fer2"/>
    <property type="match status" value="1"/>
</dbReference>
<keyword evidence="9" id="KW-1185">Reference proteome</keyword>
<dbReference type="HOGENOM" id="CLU_082632_5_1_5"/>
<dbReference type="InterPro" id="IPR001055">
    <property type="entry name" value="Adrenodoxin-like"/>
</dbReference>
<name>A7HW49_PARL1</name>
<protein>
    <submittedName>
        <fullName evidence="8">Ferredoxin</fullName>
    </submittedName>
</protein>
<dbReference type="PRINTS" id="PR00355">
    <property type="entry name" value="ADRENODOXIN"/>
</dbReference>